<sequence length="439" mass="50269">MRTHLPLDDKMRRNNKIQTFLTVLVTAIVTYLIVGTNCPLDRHQNTVMLPKEPKHVMYDQQQNEYVYDKDMPLIFIGGMPRSGTTLMRAMLDAHPDVRCGEETRLIPRLLSMRAQWMKSGKEHGRLIEAGLTDQVIDDALSAFILEIIAKHGEPARRLCNKDPFVLKSMVYLHRVFQNGKYLLMLRDGRATVHSIISRKVTITGFNIQSYKDCLTKWNLAVENMYNQCMQLGPNICLPVFYEKLVLHPEEWMRKILTFLDIPWDDSVLHHEDTVGKPGGISLSKKEKSTDQVIKPVNLEALTKWVGHIPQDVMDNIDTIAPMLAKLGYDPHANPPNYGTPDQRVLENEDKIRANADRYAENAKQFMEEPDKQRPPPDAAKPQPGAKEDSVRQPPPNEAVLADYGENQQKKPRINPLNRFGRTRPKNPTFARRPEAPYPN</sequence>
<keyword evidence="5 15" id="KW-0812">Transmembrane</keyword>
<evidence type="ECO:0000256" key="1">
    <source>
        <dbReference type="ARBA" id="ARBA00004323"/>
    </source>
</evidence>
<dbReference type="PANTHER" id="PTHR12788:SF10">
    <property type="entry name" value="PROTEIN-TYROSINE SULFOTRANSFERASE"/>
    <property type="match status" value="1"/>
</dbReference>
<evidence type="ECO:0000256" key="5">
    <source>
        <dbReference type="ARBA" id="ARBA00022692"/>
    </source>
</evidence>
<dbReference type="PANTHER" id="PTHR12788">
    <property type="entry name" value="PROTEIN-TYROSINE SULFOTRANSFERASE 2"/>
    <property type="match status" value="1"/>
</dbReference>
<dbReference type="GeneID" id="119730381"/>
<evidence type="ECO:0000313" key="16">
    <source>
        <dbReference type="EnsemblMetazoa" id="XP_038059174.1"/>
    </source>
</evidence>
<keyword evidence="4 13" id="KW-0808">Transferase</keyword>
<comment type="similarity">
    <text evidence="2 13">Belongs to the protein sulfotransferase family.</text>
</comment>
<keyword evidence="7 15" id="KW-1133">Transmembrane helix</keyword>
<dbReference type="Gene3D" id="3.40.50.300">
    <property type="entry name" value="P-loop containing nucleotide triphosphate hydrolases"/>
    <property type="match status" value="1"/>
</dbReference>
<reference evidence="16" key="1">
    <citation type="submission" date="2022-11" db="UniProtKB">
        <authorList>
            <consortium name="EnsemblMetazoa"/>
        </authorList>
    </citation>
    <scope>IDENTIFICATION</scope>
</reference>
<evidence type="ECO:0000256" key="12">
    <source>
        <dbReference type="ARBA" id="ARBA00048460"/>
    </source>
</evidence>
<feature type="transmembrane region" description="Helical" evidence="15">
    <location>
        <begin position="20"/>
        <end position="36"/>
    </location>
</feature>
<dbReference type="RefSeq" id="XP_038059174.1">
    <property type="nucleotide sequence ID" value="XM_038203246.1"/>
</dbReference>
<organism evidence="16 17">
    <name type="scientific">Patiria miniata</name>
    <name type="common">Bat star</name>
    <name type="synonym">Asterina miniata</name>
    <dbReference type="NCBI Taxonomy" id="46514"/>
    <lineage>
        <taxon>Eukaryota</taxon>
        <taxon>Metazoa</taxon>
        <taxon>Echinodermata</taxon>
        <taxon>Eleutherozoa</taxon>
        <taxon>Asterozoa</taxon>
        <taxon>Asteroidea</taxon>
        <taxon>Valvatacea</taxon>
        <taxon>Valvatida</taxon>
        <taxon>Asterinidae</taxon>
        <taxon>Patiria</taxon>
    </lineage>
</organism>
<evidence type="ECO:0000256" key="8">
    <source>
        <dbReference type="ARBA" id="ARBA00023034"/>
    </source>
</evidence>
<dbReference type="OMA" id="SQWKKSE"/>
<keyword evidence="17" id="KW-1185">Reference proteome</keyword>
<evidence type="ECO:0000313" key="17">
    <source>
        <dbReference type="Proteomes" id="UP000887568"/>
    </source>
</evidence>
<accession>A0A914A6S5</accession>
<name>A0A914A6S5_PATMI</name>
<comment type="subcellular location">
    <subcellularLocation>
        <location evidence="1">Golgi apparatus membrane</location>
        <topology evidence="1">Single-pass type II membrane protein</topology>
    </subcellularLocation>
</comment>
<dbReference type="GO" id="GO:0000139">
    <property type="term" value="C:Golgi membrane"/>
    <property type="evidence" value="ECO:0007669"/>
    <property type="project" value="UniProtKB-SubCell"/>
</dbReference>
<keyword evidence="8" id="KW-0333">Golgi apparatus</keyword>
<dbReference type="EnsemblMetazoa" id="XM_038203246.1">
    <property type="protein sequence ID" value="XP_038059174.1"/>
    <property type="gene ID" value="LOC119730381"/>
</dbReference>
<keyword evidence="10" id="KW-1015">Disulfide bond</keyword>
<evidence type="ECO:0000256" key="6">
    <source>
        <dbReference type="ARBA" id="ARBA00022968"/>
    </source>
</evidence>
<evidence type="ECO:0000256" key="4">
    <source>
        <dbReference type="ARBA" id="ARBA00022679"/>
    </source>
</evidence>
<dbReference type="AlphaFoldDB" id="A0A914A6S5"/>
<dbReference type="SUPFAM" id="SSF52540">
    <property type="entry name" value="P-loop containing nucleoside triphosphate hydrolases"/>
    <property type="match status" value="1"/>
</dbReference>
<dbReference type="RefSeq" id="XP_038059175.1">
    <property type="nucleotide sequence ID" value="XM_038203247.1"/>
</dbReference>
<evidence type="ECO:0000256" key="3">
    <source>
        <dbReference type="ARBA" id="ARBA00013262"/>
    </source>
</evidence>
<evidence type="ECO:0000256" key="15">
    <source>
        <dbReference type="SAM" id="Phobius"/>
    </source>
</evidence>
<comment type="function">
    <text evidence="13">Catalyzes the O-sulfation of tyrosine residues within acidic motifs of polypeptides, using 3'-phosphoadenylyl sulfate (PAPS) as cosubstrate.</text>
</comment>
<evidence type="ECO:0000256" key="14">
    <source>
        <dbReference type="SAM" id="MobiDB-lite"/>
    </source>
</evidence>
<keyword evidence="6" id="KW-0735">Signal-anchor</keyword>
<dbReference type="Pfam" id="PF13469">
    <property type="entry name" value="Sulfotransfer_3"/>
    <property type="match status" value="1"/>
</dbReference>
<dbReference type="Proteomes" id="UP000887568">
    <property type="component" value="Unplaced"/>
</dbReference>
<dbReference type="InterPro" id="IPR026634">
    <property type="entry name" value="TPST-like"/>
</dbReference>
<keyword evidence="11" id="KW-0325">Glycoprotein</keyword>
<evidence type="ECO:0000256" key="11">
    <source>
        <dbReference type="ARBA" id="ARBA00023180"/>
    </source>
</evidence>
<evidence type="ECO:0000256" key="10">
    <source>
        <dbReference type="ARBA" id="ARBA00023157"/>
    </source>
</evidence>
<dbReference type="GO" id="GO:0008476">
    <property type="term" value="F:protein-tyrosine sulfotransferase activity"/>
    <property type="evidence" value="ECO:0007669"/>
    <property type="project" value="UniProtKB-EC"/>
</dbReference>
<evidence type="ECO:0000256" key="13">
    <source>
        <dbReference type="RuleBase" id="RU365018"/>
    </source>
</evidence>
<keyword evidence="9 15" id="KW-0472">Membrane</keyword>
<protein>
    <recommendedName>
        <fullName evidence="3 13">Protein-tyrosine sulfotransferase</fullName>
        <ecNumber evidence="3 13">2.8.2.20</ecNumber>
    </recommendedName>
</protein>
<evidence type="ECO:0000256" key="9">
    <source>
        <dbReference type="ARBA" id="ARBA00023136"/>
    </source>
</evidence>
<proteinExistence type="inferred from homology"/>
<evidence type="ECO:0000256" key="2">
    <source>
        <dbReference type="ARBA" id="ARBA00009988"/>
    </source>
</evidence>
<evidence type="ECO:0000256" key="7">
    <source>
        <dbReference type="ARBA" id="ARBA00022989"/>
    </source>
</evidence>
<dbReference type="FunFam" id="3.40.50.300:FF:000290">
    <property type="entry name" value="Protein-tyrosine sulfotransferase"/>
    <property type="match status" value="1"/>
</dbReference>
<dbReference type="EC" id="2.8.2.20" evidence="3 13"/>
<feature type="compositionally biased region" description="Basic and acidic residues" evidence="14">
    <location>
        <begin position="365"/>
        <end position="374"/>
    </location>
</feature>
<comment type="catalytic activity">
    <reaction evidence="12 13">
        <text>L-tyrosyl-[protein] + 3'-phosphoadenylyl sulfate = O-sulfo-L-tyrosine-[protein] + adenosine 3',5'-bisphosphate + H(+)</text>
        <dbReference type="Rhea" id="RHEA:16801"/>
        <dbReference type="Rhea" id="RHEA-COMP:10136"/>
        <dbReference type="Rhea" id="RHEA-COMP:11688"/>
        <dbReference type="ChEBI" id="CHEBI:15378"/>
        <dbReference type="ChEBI" id="CHEBI:46858"/>
        <dbReference type="ChEBI" id="CHEBI:58339"/>
        <dbReference type="ChEBI" id="CHEBI:58343"/>
        <dbReference type="ChEBI" id="CHEBI:65286"/>
        <dbReference type="EC" id="2.8.2.20"/>
    </reaction>
</comment>
<dbReference type="OrthoDB" id="545675at2759"/>
<dbReference type="InterPro" id="IPR027417">
    <property type="entry name" value="P-loop_NTPase"/>
</dbReference>
<dbReference type="EnsemblMetazoa" id="XM_038203247.1">
    <property type="protein sequence ID" value="XP_038059175.1"/>
    <property type="gene ID" value="LOC119730381"/>
</dbReference>
<feature type="region of interest" description="Disordered" evidence="14">
    <location>
        <begin position="365"/>
        <end position="439"/>
    </location>
</feature>